<dbReference type="InterPro" id="IPR013934">
    <property type="entry name" value="Utp13_C"/>
</dbReference>
<feature type="non-terminal residue" evidence="7">
    <location>
        <position position="1"/>
    </location>
</feature>
<evidence type="ECO:0000256" key="1">
    <source>
        <dbReference type="ARBA" id="ARBA00004604"/>
    </source>
</evidence>
<dbReference type="PROSITE" id="PS50082">
    <property type="entry name" value="WD_REPEATS_2"/>
    <property type="match status" value="8"/>
</dbReference>
<dbReference type="GO" id="GO:0032040">
    <property type="term" value="C:small-subunit processome"/>
    <property type="evidence" value="ECO:0007669"/>
    <property type="project" value="InterPro"/>
</dbReference>
<dbReference type="PROSITE" id="PS50294">
    <property type="entry name" value="WD_REPEATS_REGION"/>
    <property type="match status" value="3"/>
</dbReference>
<dbReference type="PRINTS" id="PR00320">
    <property type="entry name" value="GPROTEINBRPT"/>
</dbReference>
<feature type="repeat" description="WD" evidence="5">
    <location>
        <begin position="189"/>
        <end position="230"/>
    </location>
</feature>
<dbReference type="GO" id="GO:0000480">
    <property type="term" value="P:endonucleolytic cleavage in 5'-ETS of tricistronic rRNA transcript (SSU-rRNA, 5.8S rRNA, LSU-rRNA)"/>
    <property type="evidence" value="ECO:0007669"/>
    <property type="project" value="TreeGrafter"/>
</dbReference>
<dbReference type="Pfam" id="PF08625">
    <property type="entry name" value="Utp13"/>
    <property type="match status" value="1"/>
</dbReference>
<dbReference type="GO" id="GO:0030686">
    <property type="term" value="C:90S preribosome"/>
    <property type="evidence" value="ECO:0007669"/>
    <property type="project" value="TreeGrafter"/>
</dbReference>
<comment type="subcellular location">
    <subcellularLocation>
        <location evidence="1">Nucleus</location>
        <location evidence="1">Nucleolus</location>
    </subcellularLocation>
</comment>
<dbReference type="InterPro" id="IPR015943">
    <property type="entry name" value="WD40/YVTN_repeat-like_dom_sf"/>
</dbReference>
<dbReference type="PANTHER" id="PTHR19854:SF15">
    <property type="entry name" value="TRANSDUCIN BETA-LIKE PROTEIN 3"/>
    <property type="match status" value="1"/>
</dbReference>
<comment type="caution">
    <text evidence="7">The sequence shown here is derived from an EMBL/GenBank/DDBJ whole genome shotgun (WGS) entry which is preliminary data.</text>
</comment>
<proteinExistence type="predicted"/>
<feature type="domain" description="U3 small nucleolar RNA-associated protein 13 C-terminal" evidence="6">
    <location>
        <begin position="684"/>
        <end position="815"/>
    </location>
</feature>
<feature type="repeat" description="WD" evidence="5">
    <location>
        <begin position="589"/>
        <end position="630"/>
    </location>
</feature>
<dbReference type="GO" id="GO:0000472">
    <property type="term" value="P:endonucleolytic cleavage to generate mature 5'-end of SSU-rRNA from (SSU-rRNA, 5.8S rRNA, LSU-rRNA)"/>
    <property type="evidence" value="ECO:0007669"/>
    <property type="project" value="TreeGrafter"/>
</dbReference>
<feature type="repeat" description="WD" evidence="5">
    <location>
        <begin position="461"/>
        <end position="498"/>
    </location>
</feature>
<gene>
    <name evidence="7" type="ORF">AMK59_6060</name>
</gene>
<keyword evidence="8" id="KW-1185">Reference proteome</keyword>
<dbReference type="Gene3D" id="2.130.10.10">
    <property type="entry name" value="YVTN repeat-like/Quinoprotein amine dehydrogenase"/>
    <property type="match status" value="4"/>
</dbReference>
<accession>A0A0T6B151</accession>
<dbReference type="EMBL" id="LJIG01016336">
    <property type="protein sequence ID" value="KRT80907.1"/>
    <property type="molecule type" value="Genomic_DNA"/>
</dbReference>
<dbReference type="GO" id="GO:0034511">
    <property type="term" value="F:U3 snoRNA binding"/>
    <property type="evidence" value="ECO:0007669"/>
    <property type="project" value="TreeGrafter"/>
</dbReference>
<feature type="repeat" description="WD" evidence="5">
    <location>
        <begin position="110"/>
        <end position="139"/>
    </location>
</feature>
<evidence type="ECO:0000256" key="5">
    <source>
        <dbReference type="PROSITE-ProRule" id="PRU00221"/>
    </source>
</evidence>
<dbReference type="Pfam" id="PF00400">
    <property type="entry name" value="WD40"/>
    <property type="match status" value="9"/>
</dbReference>
<dbReference type="Proteomes" id="UP000051574">
    <property type="component" value="Unassembled WGS sequence"/>
</dbReference>
<dbReference type="PANTHER" id="PTHR19854">
    <property type="entry name" value="TRANSDUCIN BETA-LIKE 3"/>
    <property type="match status" value="1"/>
</dbReference>
<evidence type="ECO:0000313" key="7">
    <source>
        <dbReference type="EMBL" id="KRT80907.1"/>
    </source>
</evidence>
<evidence type="ECO:0000259" key="6">
    <source>
        <dbReference type="Pfam" id="PF08625"/>
    </source>
</evidence>
<evidence type="ECO:0000256" key="4">
    <source>
        <dbReference type="ARBA" id="ARBA00023242"/>
    </source>
</evidence>
<feature type="repeat" description="WD" evidence="5">
    <location>
        <begin position="506"/>
        <end position="538"/>
    </location>
</feature>
<keyword evidence="4" id="KW-0539">Nucleus</keyword>
<dbReference type="InterPro" id="IPR019775">
    <property type="entry name" value="WD40_repeat_CS"/>
</dbReference>
<sequence>TLTPIHPDIKTKRTMNFDIESKYGAFYTGGNIEWSKEKLFCQTSSTINCLDINTGQVVSKINTENEDGENADSIQTFTRNNNNIITSHKSGLLKLWDLDGQLIKQWKYIHKGPIAKLTLQNQYLASGGSDSAVRLWDLEYQTCLLCLKGASGVVNVVEFHPTEDWIFGSGDDGKINMWGTTKGKLCKVFTGHYSKVTSLCFHSDYKHFITAGRDKVLILWKIDSDSALKTIPVYEVVETVVSLPKKFKLPHNISVNQSDESIYIATAGSKGVIRIWDIVNCKEIYVQQQNSSINEFSIVNLLFDAELKTFMVVSQEHTIIMYDLKMFTCRKQFVGFSNLLFDAELKTFMVVSQEHTIIMYDLKTFSCRKQFVGFSDEILDAIYVGKDDSHLAIATNSADIKLYKDSTMSCTFLKGHTDLVLALNKCISKPTLMASSSKDNSIRLWQMSDDTMHCVGVGLRHTGSVGSVAFGNSNFLVSVSQDTCVKVWEVPSKLDADTNLYCSHTQVAHEKDINSVTVSPNNKMIATGSQDKTVKLWSENLEFFGALRGHKRGVWCVKFSPIDQVLLSSSADTTIKLWSIIDLNCLKTFESHEGSVLRIEFITSGMQFLSTDGNGLIKLFNVKTSECISTLSQHDGRIWALAVKQNEDQFTTGGSDSLLIKWRDVTQEKIMQQSKEREEYILQEQQLYNYLQNDQFLKALKIALRLDKPLHVLKIVQNIISKGESGLSDTIGELGVDQKEQLLKVAISWNTNSKYCQPAQVVLNVLLNEFQSGKLLSTGLRNTLEGALPYTERHFKRLTQLLQDLYFISYVINCMQPHARIK</sequence>
<dbReference type="AlphaFoldDB" id="A0A0T6B151"/>
<reference evidence="7 8" key="1">
    <citation type="submission" date="2015-09" db="EMBL/GenBank/DDBJ databases">
        <title>Draft genome of the scarab beetle Oryctes borbonicus.</title>
        <authorList>
            <person name="Meyer J.M."/>
            <person name="Markov G.V."/>
            <person name="Baskaran P."/>
            <person name="Herrmann M."/>
            <person name="Sommer R.J."/>
            <person name="Roedelsperger C."/>
        </authorList>
    </citation>
    <scope>NUCLEOTIDE SEQUENCE [LARGE SCALE GENOMIC DNA]</scope>
    <source>
        <strain evidence="7">OB123</strain>
        <tissue evidence="7">Whole animal</tissue>
    </source>
</reference>
<dbReference type="PROSITE" id="PS00678">
    <property type="entry name" value="WD_REPEATS_1"/>
    <property type="match status" value="2"/>
</dbReference>
<protein>
    <submittedName>
        <fullName evidence="7">WD40 domain-containing protein</fullName>
    </submittedName>
</protein>
<evidence type="ECO:0000313" key="8">
    <source>
        <dbReference type="Proteomes" id="UP000051574"/>
    </source>
</evidence>
<dbReference type="SUPFAM" id="SSF50978">
    <property type="entry name" value="WD40 repeat-like"/>
    <property type="match status" value="3"/>
</dbReference>
<name>A0A0T6B151_9SCAR</name>
<feature type="repeat" description="WD" evidence="5">
    <location>
        <begin position="413"/>
        <end position="448"/>
    </location>
</feature>
<keyword evidence="3" id="KW-0677">Repeat</keyword>
<dbReference type="InterPro" id="IPR036322">
    <property type="entry name" value="WD40_repeat_dom_sf"/>
</dbReference>
<keyword evidence="2 5" id="KW-0853">WD repeat</keyword>
<feature type="repeat" description="WD" evidence="5">
    <location>
        <begin position="147"/>
        <end position="188"/>
    </location>
</feature>
<evidence type="ECO:0000256" key="3">
    <source>
        <dbReference type="ARBA" id="ARBA00022737"/>
    </source>
</evidence>
<dbReference type="SMART" id="SM00320">
    <property type="entry name" value="WD40"/>
    <property type="match status" value="14"/>
</dbReference>
<dbReference type="InterPro" id="IPR001680">
    <property type="entry name" value="WD40_rpt"/>
</dbReference>
<organism evidence="7 8">
    <name type="scientific">Oryctes borbonicus</name>
    <dbReference type="NCBI Taxonomy" id="1629725"/>
    <lineage>
        <taxon>Eukaryota</taxon>
        <taxon>Metazoa</taxon>
        <taxon>Ecdysozoa</taxon>
        <taxon>Arthropoda</taxon>
        <taxon>Hexapoda</taxon>
        <taxon>Insecta</taxon>
        <taxon>Pterygota</taxon>
        <taxon>Neoptera</taxon>
        <taxon>Endopterygota</taxon>
        <taxon>Coleoptera</taxon>
        <taxon>Polyphaga</taxon>
        <taxon>Scarabaeiformia</taxon>
        <taxon>Scarabaeidae</taxon>
        <taxon>Dynastinae</taxon>
        <taxon>Oryctes</taxon>
    </lineage>
</organism>
<dbReference type="CDD" id="cd00200">
    <property type="entry name" value="WD40"/>
    <property type="match status" value="1"/>
</dbReference>
<evidence type="ECO:0000256" key="2">
    <source>
        <dbReference type="ARBA" id="ARBA00022574"/>
    </source>
</evidence>
<dbReference type="OrthoDB" id="5414888at2759"/>
<feature type="repeat" description="WD" evidence="5">
    <location>
        <begin position="547"/>
        <end position="588"/>
    </location>
</feature>
<dbReference type="InterPro" id="IPR020472">
    <property type="entry name" value="WD40_PAC1"/>
</dbReference>